<reference evidence="2" key="2">
    <citation type="submission" date="2023-06" db="EMBL/GenBank/DDBJ databases">
        <authorList>
            <person name="Swenson N.G."/>
            <person name="Wegrzyn J.L."/>
            <person name="Mcevoy S.L."/>
        </authorList>
    </citation>
    <scope>NUCLEOTIDE SEQUENCE</scope>
    <source>
        <strain evidence="2">NS2018</strain>
        <tissue evidence="2">Leaf</tissue>
    </source>
</reference>
<proteinExistence type="predicted"/>
<dbReference type="EMBL" id="JAUESC010000384">
    <property type="protein sequence ID" value="KAK0581028.1"/>
    <property type="molecule type" value="Genomic_DNA"/>
</dbReference>
<dbReference type="Gene3D" id="1.25.40.10">
    <property type="entry name" value="Tetratricopeptide repeat domain"/>
    <property type="match status" value="1"/>
</dbReference>
<feature type="region of interest" description="Disordered" evidence="1">
    <location>
        <begin position="225"/>
        <end position="250"/>
    </location>
</feature>
<dbReference type="InterPro" id="IPR003107">
    <property type="entry name" value="HAT"/>
</dbReference>
<dbReference type="InterPro" id="IPR011990">
    <property type="entry name" value="TPR-like_helical_dom_sf"/>
</dbReference>
<evidence type="ECO:0000313" key="3">
    <source>
        <dbReference type="Proteomes" id="UP001168877"/>
    </source>
</evidence>
<evidence type="ECO:0000256" key="1">
    <source>
        <dbReference type="SAM" id="MobiDB-lite"/>
    </source>
</evidence>
<dbReference type="AlphaFoldDB" id="A0AA39RWR9"/>
<protein>
    <submittedName>
        <fullName evidence="2">Uncharacterized protein</fullName>
    </submittedName>
</protein>
<gene>
    <name evidence="2" type="ORF">LWI29_008977</name>
</gene>
<name>A0AA39RWR9_ACESA</name>
<keyword evidence="3" id="KW-1185">Reference proteome</keyword>
<evidence type="ECO:0000313" key="2">
    <source>
        <dbReference type="EMBL" id="KAK0581028.1"/>
    </source>
</evidence>
<dbReference type="SMART" id="SM00386">
    <property type="entry name" value="HAT"/>
    <property type="match status" value="3"/>
</dbReference>
<dbReference type="Proteomes" id="UP001168877">
    <property type="component" value="Unassembled WGS sequence"/>
</dbReference>
<comment type="caution">
    <text evidence="2">The sequence shown here is derived from an EMBL/GenBank/DDBJ whole genome shotgun (WGS) entry which is preliminary data.</text>
</comment>
<dbReference type="SUPFAM" id="SSF48452">
    <property type="entry name" value="TPR-like"/>
    <property type="match status" value="1"/>
</dbReference>
<dbReference type="PANTHER" id="PTHR26312:SF225">
    <property type="entry name" value="TPR REPEAT PROTEIN"/>
    <property type="match status" value="1"/>
</dbReference>
<sequence length="462" mass="50973">MRRYLGDCLRTLSEALFSSGRVPSCKNLIIGAIHVSVSGPYSGMTAWTTGSSVMLDSSRRNTVTVLGSFISEEEASLAKFTSSQISTQTLKRNKKMLLRSSSTPVLGSLLPSSFSDSPNNNNNNIHHEITNTAAKHHHLPPNKRSFGSSLNFLPVSCNSSPIADLSDSNKGFRRAQSDGNLEGLAYASCNKTEDFNNKSHPNNKFSGRNRCLMLQTIPSFSYSDRCGRRQEEEDDSDIEEEEERQYFEENERARERVMAVQGGQFGFKNEKTSRVLSEEVKVQDKFWKVGADGESQEMYLSRGLGIGGGGGGGRSGGEFNPTGSGGDDNGDNHGVEEHYKKMVLQNPGNPLFLRNYAQFLYQSKQDLHGAEEYYSRAILADPGDGEILSQYAKIVWELHHEQDRASTYFERAVQASPEDSHVQAAYAGFLWETVVDDGECDAPNDLNSLPLQFQGAVASARV</sequence>
<dbReference type="PANTHER" id="PTHR26312">
    <property type="entry name" value="TETRATRICOPEPTIDE REPEAT PROTEIN 5"/>
    <property type="match status" value="1"/>
</dbReference>
<feature type="compositionally biased region" description="Acidic residues" evidence="1">
    <location>
        <begin position="232"/>
        <end position="243"/>
    </location>
</feature>
<feature type="region of interest" description="Disordered" evidence="1">
    <location>
        <begin position="310"/>
        <end position="334"/>
    </location>
</feature>
<dbReference type="GO" id="GO:0006396">
    <property type="term" value="P:RNA processing"/>
    <property type="evidence" value="ECO:0007669"/>
    <property type="project" value="InterPro"/>
</dbReference>
<organism evidence="2 3">
    <name type="scientific">Acer saccharum</name>
    <name type="common">Sugar maple</name>
    <dbReference type="NCBI Taxonomy" id="4024"/>
    <lineage>
        <taxon>Eukaryota</taxon>
        <taxon>Viridiplantae</taxon>
        <taxon>Streptophyta</taxon>
        <taxon>Embryophyta</taxon>
        <taxon>Tracheophyta</taxon>
        <taxon>Spermatophyta</taxon>
        <taxon>Magnoliopsida</taxon>
        <taxon>eudicotyledons</taxon>
        <taxon>Gunneridae</taxon>
        <taxon>Pentapetalae</taxon>
        <taxon>rosids</taxon>
        <taxon>malvids</taxon>
        <taxon>Sapindales</taxon>
        <taxon>Sapindaceae</taxon>
        <taxon>Hippocastanoideae</taxon>
        <taxon>Acereae</taxon>
        <taxon>Acer</taxon>
    </lineage>
</organism>
<reference evidence="2" key="1">
    <citation type="journal article" date="2022" name="Plant J.">
        <title>Strategies of tolerance reflected in two North American maple genomes.</title>
        <authorList>
            <person name="McEvoy S.L."/>
            <person name="Sezen U.U."/>
            <person name="Trouern-Trend A."/>
            <person name="McMahon S.M."/>
            <person name="Schaberg P.G."/>
            <person name="Yang J."/>
            <person name="Wegrzyn J.L."/>
            <person name="Swenson N.G."/>
        </authorList>
    </citation>
    <scope>NUCLEOTIDE SEQUENCE</scope>
    <source>
        <strain evidence="2">NS2018</strain>
    </source>
</reference>
<accession>A0AA39RWR9</accession>